<accession>A0A9P9IPG1</accession>
<evidence type="ECO:0000256" key="7">
    <source>
        <dbReference type="ARBA" id="ARBA00023136"/>
    </source>
</evidence>
<comment type="caution">
    <text evidence="10">The sequence shown here is derived from an EMBL/GenBank/DDBJ whole genome shotgun (WGS) entry which is preliminary data.</text>
</comment>
<dbReference type="SUPFAM" id="SSF53474">
    <property type="entry name" value="alpha/beta-Hydrolases"/>
    <property type="match status" value="1"/>
</dbReference>
<dbReference type="Gene3D" id="3.10.20.90">
    <property type="entry name" value="Phosphatidylinositol 3-kinase Catalytic Subunit, Chain A, domain 1"/>
    <property type="match status" value="1"/>
</dbReference>
<dbReference type="InterPro" id="IPR000626">
    <property type="entry name" value="Ubiquitin-like_dom"/>
</dbReference>
<evidence type="ECO:0000256" key="5">
    <source>
        <dbReference type="ARBA" id="ARBA00022824"/>
    </source>
</evidence>
<dbReference type="PROSITE" id="PS50053">
    <property type="entry name" value="UBIQUITIN_2"/>
    <property type="match status" value="1"/>
</dbReference>
<dbReference type="OrthoDB" id="1658288at2759"/>
<dbReference type="Gene3D" id="3.40.50.1820">
    <property type="entry name" value="alpha/beta hydrolase"/>
    <property type="match status" value="1"/>
</dbReference>
<feature type="domain" description="Ubiquitin-like" evidence="9">
    <location>
        <begin position="1035"/>
        <end position="1110"/>
    </location>
</feature>
<dbReference type="Proteomes" id="UP000717696">
    <property type="component" value="Unassembled WGS sequence"/>
</dbReference>
<dbReference type="InterPro" id="IPR019956">
    <property type="entry name" value="Ubiquitin_dom"/>
</dbReference>
<dbReference type="InterPro" id="IPR052374">
    <property type="entry name" value="SERAC1"/>
</dbReference>
<feature type="region of interest" description="Disordered" evidence="8">
    <location>
        <begin position="341"/>
        <end position="362"/>
    </location>
</feature>
<protein>
    <recommendedName>
        <fullName evidence="9">Ubiquitin-like domain-containing protein</fullName>
    </recommendedName>
</protein>
<sequence length="1365" mass="150690">MRSLKKRFLAKYTTPTAKPAGETSDGAQQLPDRTRKPSESIDLAADEPKRLEPHIPDPEPQGLFILHPKTDTPGPRVDATVDIVAVHGLDGSARKTWTDTKTGKFWLEDFLPNGIPGSRILTFGYDSRLAFSRSETGFDNFARDLLNRLKTLRGPTYSNERPVVFIAHSLGGVIVKKALTIAHESSNDYGSIGESTHGIVFLDTPHRGTDSAPWAKVIADVVHAATLGQEIRRSPLGQLEEKSKVLADISQEFVRWTPQMKIMSFTGQISEHSLSAHIVPEYSAVLGLENELVIQTDANHHTICKYGSKTQTYLQVEAAIKQLAQKGTSPDVHAILDGVVKRSREIEPPPTHPPNSSPRRSRIGKMIKATSIAPDSASKDSKVSSLGSNGIIGRASVQEKPVAIINVAEPPAAQISVRIGGLINKIDAREHDDGTYSHTLSVPADTPVEQLGSILFSEKPDLKDWSSFHFSQEGCEIETTWKDVFTHPVKVTTGPPCYDVAREFKMHKKQTIASFMGKAFSHPVTASLRKPNGKEATERHPFESVSSDFIHVGREGGCDLTISLMRTVRVPEDNNQHGLPPDLGRFPIFGIQPFSEQLPTSMVAQGGLFIPMYQMEAMWIDFDPIGQKRYAVRPFLGGVNGITGDPPAGDMDALLRRLNSVTSNQDYLVIPDQPWLDGIATGPGTVKQFVATAMTAPRKLPTSQLDNRSKYHRQHKHDDGQPGTDNPEMGGTIEWQATGRDAVGGFQLQLIPEYDTSNMSAASHADVCQVDSNHLGRMSYSGHENMDASLYDVLKTPKDLGLRVDDIIHVKDMLSILPNRPMVVQDLIAKPALGLTDSDVLDIELSPRQVQAWHFSIRFLADELERFSIDCDEDDEFDSILALVCRKLSARSCVFHWENVIKMASRIAVDSWATMKWIDKALLPPDKDYTYPPKPKNITLVLAPPDVTQSRNICSVEFFLTSTVKIGLALTDKATILDLKDTLRSILPEKSHALIFDETGVLPDAAIVFDESRSKSARPSFISWSGTDRRDVEGFKVFLKTLTGHTATLDINIVDTILNVKRKIEAKEGIPPDQCRLIFEGRMLEDDRFVAQYNIQQEATIHLVLRLRGGGWSITVLFQGKEYRVEFAGDEKMSIAKTQLMEQLHIPELHQILTCDGEVVDDEDGSISYKNKVLTLTLASRPRVLGIGAGGNIAQHIERDTHDPAIWDVANSKLLNIQIIDSTTFKSVTGLDPPKTPVSAQTYQEMGLPFFKLWRDEANEDGVFGKWGDLKGVAEVASQNAKRGENQAATAFNRNARFGLLKTGAWGRVGTDGPAATTEDGIFKEEGLDFPVVLLDVDATVPNFKSIQDENYDEGEWSSSDDDEG</sequence>
<evidence type="ECO:0000256" key="1">
    <source>
        <dbReference type="ARBA" id="ARBA00004173"/>
    </source>
</evidence>
<dbReference type="InterPro" id="IPR029058">
    <property type="entry name" value="AB_hydrolase_fold"/>
</dbReference>
<dbReference type="InterPro" id="IPR029071">
    <property type="entry name" value="Ubiquitin-like_domsf"/>
</dbReference>
<dbReference type="GO" id="GO:0016020">
    <property type="term" value="C:membrane"/>
    <property type="evidence" value="ECO:0007669"/>
    <property type="project" value="UniProtKB-SubCell"/>
</dbReference>
<dbReference type="FunFam" id="3.10.20.90:FF:000160">
    <property type="entry name" value="Polyubiquitin-C"/>
    <property type="match status" value="1"/>
</dbReference>
<keyword evidence="5" id="KW-0256">Endoplasmic reticulum</keyword>
<dbReference type="SUPFAM" id="SSF54236">
    <property type="entry name" value="Ubiquitin-like"/>
    <property type="match status" value="1"/>
</dbReference>
<dbReference type="GO" id="GO:0005783">
    <property type="term" value="C:endoplasmic reticulum"/>
    <property type="evidence" value="ECO:0007669"/>
    <property type="project" value="UniProtKB-SubCell"/>
</dbReference>
<dbReference type="CDD" id="cd17039">
    <property type="entry name" value="Ubl_ubiquitin_like"/>
    <property type="match status" value="1"/>
</dbReference>
<reference evidence="10" key="1">
    <citation type="journal article" date="2021" name="Nat. Commun.">
        <title>Genetic determinants of endophytism in the Arabidopsis root mycobiome.</title>
        <authorList>
            <person name="Mesny F."/>
            <person name="Miyauchi S."/>
            <person name="Thiergart T."/>
            <person name="Pickel B."/>
            <person name="Atanasova L."/>
            <person name="Karlsson M."/>
            <person name="Huettel B."/>
            <person name="Barry K.W."/>
            <person name="Haridas S."/>
            <person name="Chen C."/>
            <person name="Bauer D."/>
            <person name="Andreopoulos W."/>
            <person name="Pangilinan J."/>
            <person name="LaButti K."/>
            <person name="Riley R."/>
            <person name="Lipzen A."/>
            <person name="Clum A."/>
            <person name="Drula E."/>
            <person name="Henrissat B."/>
            <person name="Kohler A."/>
            <person name="Grigoriev I.V."/>
            <person name="Martin F.M."/>
            <person name="Hacquard S."/>
        </authorList>
    </citation>
    <scope>NUCLEOTIDE SEQUENCE</scope>
    <source>
        <strain evidence="10">MPI-CAGE-AT-0021</strain>
    </source>
</reference>
<organism evidence="10 11">
    <name type="scientific">Dactylonectria estremocensis</name>
    <dbReference type="NCBI Taxonomy" id="1079267"/>
    <lineage>
        <taxon>Eukaryota</taxon>
        <taxon>Fungi</taxon>
        <taxon>Dikarya</taxon>
        <taxon>Ascomycota</taxon>
        <taxon>Pezizomycotina</taxon>
        <taxon>Sordariomycetes</taxon>
        <taxon>Hypocreomycetidae</taxon>
        <taxon>Hypocreales</taxon>
        <taxon>Nectriaceae</taxon>
        <taxon>Dactylonectria</taxon>
    </lineage>
</organism>
<comment type="subcellular location">
    <subcellularLocation>
        <location evidence="2">Endoplasmic reticulum</location>
    </subcellularLocation>
    <subcellularLocation>
        <location evidence="3">Membrane</location>
    </subcellularLocation>
    <subcellularLocation>
        <location evidence="1">Mitochondrion</location>
    </subcellularLocation>
</comment>
<feature type="compositionally biased region" description="Basic and acidic residues" evidence="8">
    <location>
        <begin position="46"/>
        <end position="57"/>
    </location>
</feature>
<gene>
    <name evidence="10" type="ORF">B0J13DRAFT_564480</name>
</gene>
<dbReference type="Pfam" id="PF00240">
    <property type="entry name" value="ubiquitin"/>
    <property type="match status" value="1"/>
</dbReference>
<evidence type="ECO:0000256" key="6">
    <source>
        <dbReference type="ARBA" id="ARBA00023128"/>
    </source>
</evidence>
<keyword evidence="11" id="KW-1185">Reference proteome</keyword>
<dbReference type="PRINTS" id="PR00348">
    <property type="entry name" value="UBIQUITIN"/>
</dbReference>
<dbReference type="GO" id="GO:0005739">
    <property type="term" value="C:mitochondrion"/>
    <property type="evidence" value="ECO:0007669"/>
    <property type="project" value="UniProtKB-SubCell"/>
</dbReference>
<dbReference type="PANTHER" id="PTHR48182:SF2">
    <property type="entry name" value="PROTEIN SERAC1"/>
    <property type="match status" value="1"/>
</dbReference>
<evidence type="ECO:0000259" key="9">
    <source>
        <dbReference type="PROSITE" id="PS50053"/>
    </source>
</evidence>
<feature type="region of interest" description="Disordered" evidence="8">
    <location>
        <begin position="697"/>
        <end position="732"/>
    </location>
</feature>
<dbReference type="InterPro" id="IPR007751">
    <property type="entry name" value="DUF676_lipase-like"/>
</dbReference>
<dbReference type="EMBL" id="JAGMUU010000022">
    <property type="protein sequence ID" value="KAH7127756.1"/>
    <property type="molecule type" value="Genomic_DNA"/>
</dbReference>
<keyword evidence="6" id="KW-0496">Mitochondrion</keyword>
<keyword evidence="7" id="KW-0472">Membrane</keyword>
<name>A0A9P9IPG1_9HYPO</name>
<evidence type="ECO:0000256" key="3">
    <source>
        <dbReference type="ARBA" id="ARBA00004370"/>
    </source>
</evidence>
<evidence type="ECO:0000256" key="4">
    <source>
        <dbReference type="ARBA" id="ARBA00007920"/>
    </source>
</evidence>
<dbReference type="SMART" id="SM00213">
    <property type="entry name" value="UBQ"/>
    <property type="match status" value="2"/>
</dbReference>
<feature type="compositionally biased region" description="Acidic residues" evidence="8">
    <location>
        <begin position="1350"/>
        <end position="1365"/>
    </location>
</feature>
<evidence type="ECO:0000256" key="8">
    <source>
        <dbReference type="SAM" id="MobiDB-lite"/>
    </source>
</evidence>
<evidence type="ECO:0000256" key="2">
    <source>
        <dbReference type="ARBA" id="ARBA00004240"/>
    </source>
</evidence>
<evidence type="ECO:0000313" key="11">
    <source>
        <dbReference type="Proteomes" id="UP000717696"/>
    </source>
</evidence>
<evidence type="ECO:0000313" key="10">
    <source>
        <dbReference type="EMBL" id="KAH7127756.1"/>
    </source>
</evidence>
<feature type="region of interest" description="Disordered" evidence="8">
    <location>
        <begin position="1"/>
        <end position="61"/>
    </location>
</feature>
<dbReference type="Pfam" id="PF05057">
    <property type="entry name" value="DUF676"/>
    <property type="match status" value="1"/>
</dbReference>
<feature type="region of interest" description="Disordered" evidence="8">
    <location>
        <begin position="1346"/>
        <end position="1365"/>
    </location>
</feature>
<dbReference type="PANTHER" id="PTHR48182">
    <property type="entry name" value="PROTEIN SERAC1"/>
    <property type="match status" value="1"/>
</dbReference>
<proteinExistence type="inferred from homology"/>
<comment type="similarity">
    <text evidence="4">Belongs to the putative lipase ROG1 family.</text>
</comment>